<keyword evidence="2" id="KW-1185">Reference proteome</keyword>
<organism evidence="1 2">
    <name type="scientific">Nitrobacter winogradskyi</name>
    <name type="common">Nitrobacter agilis</name>
    <dbReference type="NCBI Taxonomy" id="913"/>
    <lineage>
        <taxon>Bacteria</taxon>
        <taxon>Pseudomonadati</taxon>
        <taxon>Pseudomonadota</taxon>
        <taxon>Alphaproteobacteria</taxon>
        <taxon>Hyphomicrobiales</taxon>
        <taxon>Nitrobacteraceae</taxon>
        <taxon>Nitrobacter</taxon>
    </lineage>
</organism>
<name>A0ACC6AGK0_NITWI</name>
<sequence length="50" mass="5560">MSDHREIVYSTSEGMDYPAHEQTYKSFIKMGMIGSAAVATVVIMMAIFLT</sequence>
<proteinExistence type="predicted"/>
<reference evidence="1" key="1">
    <citation type="submission" date="2022-03" db="EMBL/GenBank/DDBJ databases">
        <title>Interactions between chemoautotrophic and heterotrophic bacteria.</title>
        <authorList>
            <person name="Santoro A."/>
        </authorList>
    </citation>
    <scope>NUCLEOTIDE SEQUENCE</scope>
    <source>
        <strain evidence="1">Nb-106</strain>
    </source>
</reference>
<dbReference type="EMBL" id="JALJZS010000001">
    <property type="protein sequence ID" value="MCP1998973.1"/>
    <property type="molecule type" value="Genomic_DNA"/>
</dbReference>
<gene>
    <name evidence="1" type="ORF">J2S34_001395</name>
</gene>
<protein>
    <submittedName>
        <fullName evidence="1">Uncharacterized protein</fullName>
    </submittedName>
</protein>
<comment type="caution">
    <text evidence="1">The sequence shown here is derived from an EMBL/GenBank/DDBJ whole genome shotgun (WGS) entry which is preliminary data.</text>
</comment>
<evidence type="ECO:0000313" key="2">
    <source>
        <dbReference type="Proteomes" id="UP001205486"/>
    </source>
</evidence>
<accession>A0ACC6AGK0</accession>
<dbReference type="Proteomes" id="UP001205486">
    <property type="component" value="Unassembled WGS sequence"/>
</dbReference>
<evidence type="ECO:0000313" key="1">
    <source>
        <dbReference type="EMBL" id="MCP1998973.1"/>
    </source>
</evidence>